<feature type="transmembrane region" description="Helical" evidence="5">
    <location>
        <begin position="258"/>
        <end position="281"/>
    </location>
</feature>
<evidence type="ECO:0000313" key="6">
    <source>
        <dbReference type="EMBL" id="QDZ15174.1"/>
    </source>
</evidence>
<dbReference type="CDD" id="cd00400">
    <property type="entry name" value="Voltage_gated_ClC"/>
    <property type="match status" value="1"/>
</dbReference>
<dbReference type="InterPro" id="IPR014743">
    <property type="entry name" value="Cl-channel_core"/>
</dbReference>
<dbReference type="EMBL" id="CP042305">
    <property type="protein sequence ID" value="QDZ15174.1"/>
    <property type="molecule type" value="Genomic_DNA"/>
</dbReference>
<feature type="transmembrane region" description="Helical" evidence="5">
    <location>
        <begin position="92"/>
        <end position="112"/>
    </location>
</feature>
<feature type="transmembrane region" description="Helical" evidence="5">
    <location>
        <begin position="132"/>
        <end position="150"/>
    </location>
</feature>
<proteinExistence type="predicted"/>
<dbReference type="PANTHER" id="PTHR43427:SF9">
    <property type="entry name" value="ION-TRANSPORT PROTEIN YFEO-RELATED"/>
    <property type="match status" value="1"/>
</dbReference>
<keyword evidence="2 5" id="KW-0812">Transmembrane</keyword>
<dbReference type="OrthoDB" id="2729535at2"/>
<comment type="subcellular location">
    <subcellularLocation>
        <location evidence="1">Membrane</location>
        <topology evidence="1">Multi-pass membrane protein</topology>
    </subcellularLocation>
</comment>
<keyword evidence="7" id="KW-1185">Reference proteome</keyword>
<gene>
    <name evidence="6" type="ORF">FPZ11_10705</name>
</gene>
<feature type="transmembrane region" description="Helical" evidence="5">
    <location>
        <begin position="43"/>
        <end position="65"/>
    </location>
</feature>
<reference evidence="6 7" key="1">
    <citation type="submission" date="2019-07" db="EMBL/GenBank/DDBJ databases">
        <title>Full genome sequence of Humibacter sp. WJ7-1.</title>
        <authorList>
            <person name="Im W.-T."/>
        </authorList>
    </citation>
    <scope>NUCLEOTIDE SEQUENCE [LARGE SCALE GENOMIC DNA]</scope>
    <source>
        <strain evidence="6 7">WJ7-1</strain>
    </source>
</reference>
<evidence type="ECO:0000256" key="5">
    <source>
        <dbReference type="SAM" id="Phobius"/>
    </source>
</evidence>
<protein>
    <submittedName>
        <fullName evidence="6">Ion channel protein</fullName>
    </submittedName>
</protein>
<keyword evidence="4 5" id="KW-0472">Membrane</keyword>
<dbReference type="GO" id="GO:0015108">
    <property type="term" value="F:chloride transmembrane transporter activity"/>
    <property type="evidence" value="ECO:0007669"/>
    <property type="project" value="InterPro"/>
</dbReference>
<feature type="transmembrane region" description="Helical" evidence="5">
    <location>
        <begin position="221"/>
        <end position="238"/>
    </location>
</feature>
<dbReference type="InterPro" id="IPR001807">
    <property type="entry name" value="ClC"/>
</dbReference>
<keyword evidence="3 5" id="KW-1133">Transmembrane helix</keyword>
<sequence length="456" mass="46010">MARAREASRRPPCDVIGEGATVADTSAAHEAGASDGAGPSIRILLLLSLPALAIGVVSALVLWLLDWVSDQLRTGLWDALPHAMGIGSSNPWWIMTVLTVTGFAVGLVVWLMPGHGGPDSATTGLSSPPPPIGTLPSILVVVVIGLAGGVSLGPENPIIAINSALAVFALGRFSRIPPALAMMLAMSATIGALFGTPVAAALVLTGAVAAIKGGGSLWDKLFLPVAAAAAGSLTMHLLGGQSLAFHLPPYGTPHAIDFVTGVLVAALSAVIGVAAAFVFPYLHAGFHALRNPLLMTTFGGLLLGALGVLGGPLTLFKGLEQTGELLEHPGEYSAATLAVFAGVKIVALLVAASAGFRGGRVFPIVFVGVAIGLFAHAIIPGMPLGLAVACGAMGVVMAETRDGWIALFLGVALTGDITLLPMLCVITLPTWLIVTKAPPFEIAAKNEGLTAPPAAG</sequence>
<dbReference type="Proteomes" id="UP000320216">
    <property type="component" value="Chromosome"/>
</dbReference>
<evidence type="ECO:0000256" key="3">
    <source>
        <dbReference type="ARBA" id="ARBA00022989"/>
    </source>
</evidence>
<dbReference type="GO" id="GO:0005886">
    <property type="term" value="C:plasma membrane"/>
    <property type="evidence" value="ECO:0007669"/>
    <property type="project" value="TreeGrafter"/>
</dbReference>
<feature type="transmembrane region" description="Helical" evidence="5">
    <location>
        <begin position="364"/>
        <end position="397"/>
    </location>
</feature>
<evidence type="ECO:0000256" key="4">
    <source>
        <dbReference type="ARBA" id="ARBA00023136"/>
    </source>
</evidence>
<evidence type="ECO:0000256" key="1">
    <source>
        <dbReference type="ARBA" id="ARBA00004141"/>
    </source>
</evidence>
<dbReference type="KEGG" id="huw:FPZ11_10705"/>
<feature type="transmembrane region" description="Helical" evidence="5">
    <location>
        <begin position="180"/>
        <end position="209"/>
    </location>
</feature>
<accession>A0A5B8M5E7</accession>
<dbReference type="InterPro" id="IPR050368">
    <property type="entry name" value="ClC-type_chloride_channel"/>
</dbReference>
<name>A0A5B8M5E7_9MICO</name>
<evidence type="ECO:0000256" key="2">
    <source>
        <dbReference type="ARBA" id="ARBA00022692"/>
    </source>
</evidence>
<dbReference type="Pfam" id="PF00654">
    <property type="entry name" value="Voltage_CLC"/>
    <property type="match status" value="1"/>
</dbReference>
<feature type="transmembrane region" description="Helical" evidence="5">
    <location>
        <begin position="403"/>
        <end position="428"/>
    </location>
</feature>
<dbReference type="PANTHER" id="PTHR43427">
    <property type="entry name" value="CHLORIDE CHANNEL PROTEIN CLC-E"/>
    <property type="match status" value="1"/>
</dbReference>
<dbReference type="NCBIfam" id="NF002971">
    <property type="entry name" value="PRK03655.1"/>
    <property type="match status" value="1"/>
</dbReference>
<dbReference type="Gene3D" id="1.10.3080.10">
    <property type="entry name" value="Clc chloride channel"/>
    <property type="match status" value="1"/>
</dbReference>
<dbReference type="AlphaFoldDB" id="A0A5B8M5E7"/>
<evidence type="ECO:0000313" key="7">
    <source>
        <dbReference type="Proteomes" id="UP000320216"/>
    </source>
</evidence>
<feature type="transmembrane region" description="Helical" evidence="5">
    <location>
        <begin position="332"/>
        <end position="352"/>
    </location>
</feature>
<organism evidence="6 7">
    <name type="scientific">Humibacter ginsenosidimutans</name>
    <dbReference type="NCBI Taxonomy" id="2599293"/>
    <lineage>
        <taxon>Bacteria</taxon>
        <taxon>Bacillati</taxon>
        <taxon>Actinomycetota</taxon>
        <taxon>Actinomycetes</taxon>
        <taxon>Micrococcales</taxon>
        <taxon>Microbacteriaceae</taxon>
        <taxon>Humibacter</taxon>
    </lineage>
</organism>
<dbReference type="SUPFAM" id="SSF81340">
    <property type="entry name" value="Clc chloride channel"/>
    <property type="match status" value="1"/>
</dbReference>
<feature type="transmembrane region" description="Helical" evidence="5">
    <location>
        <begin position="293"/>
        <end position="312"/>
    </location>
</feature>